<dbReference type="EMBL" id="VSSQ01085946">
    <property type="protein sequence ID" value="MPN33439.1"/>
    <property type="molecule type" value="Genomic_DNA"/>
</dbReference>
<sequence>MSPFDFSEPMFARAILGDEMFITLFKYTSPIMAKSYKNSGLESTLAPESISNENPPFMLGISVPMAGLSMPLILPITKVAPASSAPVEPADTIASASPFLT</sequence>
<gene>
    <name evidence="1" type="ORF">SDC9_180926</name>
</gene>
<protein>
    <submittedName>
        <fullName evidence="1">Uncharacterized protein</fullName>
    </submittedName>
</protein>
<name>A0A645H5T8_9ZZZZ</name>
<dbReference type="AlphaFoldDB" id="A0A645H5T8"/>
<evidence type="ECO:0000313" key="1">
    <source>
        <dbReference type="EMBL" id="MPN33439.1"/>
    </source>
</evidence>
<proteinExistence type="predicted"/>
<comment type="caution">
    <text evidence="1">The sequence shown here is derived from an EMBL/GenBank/DDBJ whole genome shotgun (WGS) entry which is preliminary data.</text>
</comment>
<accession>A0A645H5T8</accession>
<reference evidence="1" key="1">
    <citation type="submission" date="2019-08" db="EMBL/GenBank/DDBJ databases">
        <authorList>
            <person name="Kucharzyk K."/>
            <person name="Murdoch R.W."/>
            <person name="Higgins S."/>
            <person name="Loffler F."/>
        </authorList>
    </citation>
    <scope>NUCLEOTIDE SEQUENCE</scope>
</reference>
<organism evidence="1">
    <name type="scientific">bioreactor metagenome</name>
    <dbReference type="NCBI Taxonomy" id="1076179"/>
    <lineage>
        <taxon>unclassified sequences</taxon>
        <taxon>metagenomes</taxon>
        <taxon>ecological metagenomes</taxon>
    </lineage>
</organism>